<geneLocation type="plasmid" evidence="1 2">
    <name>pFA1</name>
</geneLocation>
<evidence type="ECO:0008006" key="3">
    <source>
        <dbReference type="Google" id="ProtNLM"/>
    </source>
</evidence>
<gene>
    <name evidence="1" type="ORF">FUAX_40170</name>
</gene>
<dbReference type="InterPro" id="IPR025345">
    <property type="entry name" value="DUF4249"/>
</dbReference>
<evidence type="ECO:0000313" key="1">
    <source>
        <dbReference type="EMBL" id="BDD11585.1"/>
    </source>
</evidence>
<dbReference type="Pfam" id="PF14054">
    <property type="entry name" value="DUF4249"/>
    <property type="match status" value="1"/>
</dbReference>
<reference evidence="1 2" key="1">
    <citation type="submission" date="2021-12" db="EMBL/GenBank/DDBJ databases">
        <title>Genome sequencing of bacteria with rrn-lacking chromosome and rrn-plasmid.</title>
        <authorList>
            <person name="Anda M."/>
            <person name="Iwasaki W."/>
        </authorList>
    </citation>
    <scope>NUCLEOTIDE SEQUENCE [LARGE SCALE GENOMIC DNA]</scope>
    <source>
        <strain evidence="1 2">DSM 100852</strain>
        <plasmid evidence="1 2">pFA1</plasmid>
    </source>
</reference>
<keyword evidence="2" id="KW-1185">Reference proteome</keyword>
<dbReference type="Proteomes" id="UP001348817">
    <property type="component" value="Plasmid pFA1"/>
</dbReference>
<keyword evidence="1" id="KW-0614">Plasmid</keyword>
<name>A0AAU9CQC6_9BACT</name>
<protein>
    <recommendedName>
        <fullName evidence="3">DUF4249 domain-containing protein</fullName>
    </recommendedName>
</protein>
<dbReference type="RefSeq" id="WP_338394718.1">
    <property type="nucleotide sequence ID" value="NZ_AP025315.1"/>
</dbReference>
<organism evidence="1 2">
    <name type="scientific">Fulvitalea axinellae</name>
    <dbReference type="NCBI Taxonomy" id="1182444"/>
    <lineage>
        <taxon>Bacteria</taxon>
        <taxon>Pseudomonadati</taxon>
        <taxon>Bacteroidota</taxon>
        <taxon>Cytophagia</taxon>
        <taxon>Cytophagales</taxon>
        <taxon>Persicobacteraceae</taxon>
        <taxon>Fulvitalea</taxon>
    </lineage>
</organism>
<dbReference type="AlphaFoldDB" id="A0AAU9CQC6"/>
<dbReference type="KEGG" id="fax:FUAX_40170"/>
<evidence type="ECO:0000313" key="2">
    <source>
        <dbReference type="Proteomes" id="UP001348817"/>
    </source>
</evidence>
<dbReference type="PROSITE" id="PS51257">
    <property type="entry name" value="PROKAR_LIPOPROTEIN"/>
    <property type="match status" value="1"/>
</dbReference>
<dbReference type="EMBL" id="AP025315">
    <property type="protein sequence ID" value="BDD11585.1"/>
    <property type="molecule type" value="Genomic_DNA"/>
</dbReference>
<sequence length="270" mass="30317">MISVKRYILGLISILALASCEKVIDVELDSSDPRVVIEGVVTDIENGSYVTVKKTVDFENVGKPELIKNAKVTLSSGGQTWTFESDQDGVYRHDGFTGQIGSKYTLKVEEGGVTHTASATMLQRIPIEKITMEFDEDSNRRGDDDDNWKVKVKYFDPAGPINYYKFAVWVDGELVEDRIMIRSGKYSDGINTEYSFWEDLAEGQKLRVHLYQIEEKTYEYFESISDIYGGGNPLAPGNPDGQFDTDALGYFATYPVSEKSVTVTDTENRE</sequence>
<accession>A0AAU9CQC6</accession>
<proteinExistence type="predicted"/>